<dbReference type="STRING" id="1423750.FC89_GL001698"/>
<evidence type="ECO:0000256" key="7">
    <source>
        <dbReference type="ARBA" id="ARBA00035120"/>
    </source>
</evidence>
<keyword evidence="10" id="KW-0915">Sodium</keyword>
<comment type="catalytic activity">
    <reaction evidence="8">
        <text>fluoride(in) = fluoride(out)</text>
        <dbReference type="Rhea" id="RHEA:76159"/>
        <dbReference type="ChEBI" id="CHEBI:17051"/>
    </reaction>
    <physiologicalReaction direction="left-to-right" evidence="8">
        <dbReference type="Rhea" id="RHEA:76160"/>
    </physiologicalReaction>
</comment>
<keyword evidence="10" id="KW-0406">Ion transport</keyword>
<evidence type="ECO:0000256" key="4">
    <source>
        <dbReference type="ARBA" id="ARBA00022989"/>
    </source>
</evidence>
<sequence>MNQAKCLLSIAFFGAIGGCLRYFIGIAFPFMGTIVVNLLGCFLLGFLTFLWLNFHTVASWLSLGLGTGFVGSFTTFSGFCLDNVKLLLAHQMFTAAGYICLSVVGGWLAAKLGMTVGIYVGQRLQLGKDR</sequence>
<comment type="caution">
    <text evidence="11">The sequence shown here is derived from an EMBL/GenBank/DDBJ whole genome shotgun (WGS) entry which is preliminary data.</text>
</comment>
<evidence type="ECO:0000256" key="1">
    <source>
        <dbReference type="ARBA" id="ARBA00004651"/>
    </source>
</evidence>
<dbReference type="GeneID" id="98319559"/>
<dbReference type="Pfam" id="PF02537">
    <property type="entry name" value="CRCB"/>
    <property type="match status" value="1"/>
</dbReference>
<comment type="function">
    <text evidence="9 10">Fluoride-specific ion channel. Important for reducing fluoride concentration in the cell, thus reducing its toxicity.</text>
</comment>
<protein>
    <recommendedName>
        <fullName evidence="10">Fluoride-specific ion channel FluC</fullName>
    </recommendedName>
</protein>
<proteinExistence type="inferred from homology"/>
<accession>A0A0R1VUR7</accession>
<gene>
    <name evidence="10" type="primary">fluC</name>
    <name evidence="10" type="synonym">crcB</name>
    <name evidence="11" type="ORF">FC89_GL001698</name>
</gene>
<dbReference type="GO" id="GO:0005886">
    <property type="term" value="C:plasma membrane"/>
    <property type="evidence" value="ECO:0007669"/>
    <property type="project" value="UniProtKB-SubCell"/>
</dbReference>
<comment type="activity regulation">
    <text evidence="10">Na(+) is not transported, but it plays an essential structural role and its presence is essential for fluoride channel function.</text>
</comment>
<keyword evidence="4 10" id="KW-1133">Transmembrane helix</keyword>
<dbReference type="RefSeq" id="WP_057872285.1">
    <property type="nucleotide sequence ID" value="NZ_AZGB01000022.1"/>
</dbReference>
<evidence type="ECO:0000256" key="2">
    <source>
        <dbReference type="ARBA" id="ARBA00022475"/>
    </source>
</evidence>
<keyword evidence="3 10" id="KW-0812">Transmembrane</keyword>
<dbReference type="PANTHER" id="PTHR28259">
    <property type="entry name" value="FLUORIDE EXPORT PROTEIN 1-RELATED"/>
    <property type="match status" value="1"/>
</dbReference>
<comment type="subcellular location">
    <subcellularLocation>
        <location evidence="1 10">Cell membrane</location>
        <topology evidence="1 10">Multi-pass membrane protein</topology>
    </subcellularLocation>
</comment>
<evidence type="ECO:0000313" key="12">
    <source>
        <dbReference type="Proteomes" id="UP000051451"/>
    </source>
</evidence>
<keyword evidence="10" id="KW-0813">Transport</keyword>
<feature type="transmembrane region" description="Helical" evidence="10">
    <location>
        <begin position="96"/>
        <end position="120"/>
    </location>
</feature>
<dbReference type="Proteomes" id="UP000051451">
    <property type="component" value="Unassembled WGS sequence"/>
</dbReference>
<evidence type="ECO:0000256" key="3">
    <source>
        <dbReference type="ARBA" id="ARBA00022692"/>
    </source>
</evidence>
<dbReference type="PROSITE" id="PS51257">
    <property type="entry name" value="PROKAR_LIPOPROTEIN"/>
    <property type="match status" value="1"/>
</dbReference>
<dbReference type="GO" id="GO:0140114">
    <property type="term" value="P:cellular detoxification of fluoride"/>
    <property type="evidence" value="ECO:0007669"/>
    <property type="project" value="UniProtKB-UniRule"/>
</dbReference>
<dbReference type="EMBL" id="AZGB01000022">
    <property type="protein sequence ID" value="KRM05228.1"/>
    <property type="molecule type" value="Genomic_DNA"/>
</dbReference>
<feature type="transmembrane region" description="Helical" evidence="10">
    <location>
        <begin position="7"/>
        <end position="24"/>
    </location>
</feature>
<evidence type="ECO:0000256" key="9">
    <source>
        <dbReference type="ARBA" id="ARBA00049940"/>
    </source>
</evidence>
<evidence type="ECO:0000256" key="10">
    <source>
        <dbReference type="HAMAP-Rule" id="MF_00454"/>
    </source>
</evidence>
<keyword evidence="12" id="KW-1185">Reference proteome</keyword>
<dbReference type="PATRIC" id="fig|1423750.3.peg.1743"/>
<keyword evidence="5 10" id="KW-0472">Membrane</keyword>
<evidence type="ECO:0000256" key="8">
    <source>
        <dbReference type="ARBA" id="ARBA00035585"/>
    </source>
</evidence>
<dbReference type="OrthoDB" id="9799631at2"/>
<keyword evidence="2 10" id="KW-1003">Cell membrane</keyword>
<evidence type="ECO:0000256" key="5">
    <source>
        <dbReference type="ARBA" id="ARBA00023136"/>
    </source>
</evidence>
<name>A0A0R1VUR7_9LACO</name>
<keyword evidence="10" id="KW-0479">Metal-binding</keyword>
<keyword evidence="6 10" id="KW-0407">Ion channel</keyword>
<feature type="transmembrane region" description="Helical" evidence="10">
    <location>
        <begin position="57"/>
        <end position="76"/>
    </location>
</feature>
<dbReference type="InterPro" id="IPR003691">
    <property type="entry name" value="FluC"/>
</dbReference>
<organism evidence="11 12">
    <name type="scientific">Liquorilactobacillus ghanensis DSM 18630</name>
    <dbReference type="NCBI Taxonomy" id="1423750"/>
    <lineage>
        <taxon>Bacteria</taxon>
        <taxon>Bacillati</taxon>
        <taxon>Bacillota</taxon>
        <taxon>Bacilli</taxon>
        <taxon>Lactobacillales</taxon>
        <taxon>Lactobacillaceae</taxon>
        <taxon>Liquorilactobacillus</taxon>
    </lineage>
</organism>
<feature type="binding site" evidence="10">
    <location>
        <position position="74"/>
    </location>
    <ligand>
        <name>Na(+)</name>
        <dbReference type="ChEBI" id="CHEBI:29101"/>
        <note>structural</note>
    </ligand>
</feature>
<evidence type="ECO:0000313" key="11">
    <source>
        <dbReference type="EMBL" id="KRM05228.1"/>
    </source>
</evidence>
<feature type="transmembrane region" description="Helical" evidence="10">
    <location>
        <begin position="30"/>
        <end position="50"/>
    </location>
</feature>
<dbReference type="GO" id="GO:0046872">
    <property type="term" value="F:metal ion binding"/>
    <property type="evidence" value="ECO:0007669"/>
    <property type="project" value="UniProtKB-KW"/>
</dbReference>
<dbReference type="PANTHER" id="PTHR28259:SF1">
    <property type="entry name" value="FLUORIDE EXPORT PROTEIN 1-RELATED"/>
    <property type="match status" value="1"/>
</dbReference>
<dbReference type="HAMAP" id="MF_00454">
    <property type="entry name" value="FluC"/>
    <property type="match status" value="1"/>
</dbReference>
<feature type="binding site" evidence="10">
    <location>
        <position position="71"/>
    </location>
    <ligand>
        <name>Na(+)</name>
        <dbReference type="ChEBI" id="CHEBI:29101"/>
        <note>structural</note>
    </ligand>
</feature>
<dbReference type="GO" id="GO:0062054">
    <property type="term" value="F:fluoride channel activity"/>
    <property type="evidence" value="ECO:0007669"/>
    <property type="project" value="UniProtKB-UniRule"/>
</dbReference>
<dbReference type="AlphaFoldDB" id="A0A0R1VUR7"/>
<reference evidence="11 12" key="1">
    <citation type="journal article" date="2015" name="Genome Announc.">
        <title>Expanding the biotechnology potential of lactobacilli through comparative genomics of 213 strains and associated genera.</title>
        <authorList>
            <person name="Sun Z."/>
            <person name="Harris H.M."/>
            <person name="McCann A."/>
            <person name="Guo C."/>
            <person name="Argimon S."/>
            <person name="Zhang W."/>
            <person name="Yang X."/>
            <person name="Jeffery I.B."/>
            <person name="Cooney J.C."/>
            <person name="Kagawa T.F."/>
            <person name="Liu W."/>
            <person name="Song Y."/>
            <person name="Salvetti E."/>
            <person name="Wrobel A."/>
            <person name="Rasinkangas P."/>
            <person name="Parkhill J."/>
            <person name="Rea M.C."/>
            <person name="O'Sullivan O."/>
            <person name="Ritari J."/>
            <person name="Douillard F.P."/>
            <person name="Paul Ross R."/>
            <person name="Yang R."/>
            <person name="Briner A.E."/>
            <person name="Felis G.E."/>
            <person name="de Vos W.M."/>
            <person name="Barrangou R."/>
            <person name="Klaenhammer T.R."/>
            <person name="Caufield P.W."/>
            <person name="Cui Y."/>
            <person name="Zhang H."/>
            <person name="O'Toole P.W."/>
        </authorList>
    </citation>
    <scope>NUCLEOTIDE SEQUENCE [LARGE SCALE GENOMIC DNA]</scope>
    <source>
        <strain evidence="11 12">DSM 18630</strain>
    </source>
</reference>
<evidence type="ECO:0000256" key="6">
    <source>
        <dbReference type="ARBA" id="ARBA00023303"/>
    </source>
</evidence>
<comment type="similarity">
    <text evidence="7 10">Belongs to the fluoride channel Fluc/FEX (TC 1.A.43) family.</text>
</comment>